<proteinExistence type="predicted"/>
<dbReference type="PANTHER" id="PTHR13318">
    <property type="entry name" value="PARTNER OF PAIRED, ISOFORM B-RELATED"/>
    <property type="match status" value="1"/>
</dbReference>
<dbReference type="GO" id="GO:0031146">
    <property type="term" value="P:SCF-dependent proteasomal ubiquitin-dependent protein catabolic process"/>
    <property type="evidence" value="ECO:0007669"/>
    <property type="project" value="TreeGrafter"/>
</dbReference>
<dbReference type="InterPro" id="IPR006553">
    <property type="entry name" value="Leu-rich_rpt_Cys-con_subtyp"/>
</dbReference>
<dbReference type="Proteomes" id="UP000440578">
    <property type="component" value="Unassembled WGS sequence"/>
</dbReference>
<protein>
    <submittedName>
        <fullName evidence="1">Uncharacterized protein</fullName>
    </submittedName>
</protein>
<evidence type="ECO:0000313" key="2">
    <source>
        <dbReference type="Proteomes" id="UP000440578"/>
    </source>
</evidence>
<dbReference type="EMBL" id="VIIS01000048">
    <property type="protein sequence ID" value="KAF0314091.1"/>
    <property type="molecule type" value="Genomic_DNA"/>
</dbReference>
<evidence type="ECO:0000313" key="1">
    <source>
        <dbReference type="EMBL" id="KAF0314091.1"/>
    </source>
</evidence>
<name>A0A6A4XGT9_AMPAM</name>
<reference evidence="1 2" key="1">
    <citation type="submission" date="2019-07" db="EMBL/GenBank/DDBJ databases">
        <title>Draft genome assembly of a fouling barnacle, Amphibalanus amphitrite (Darwin, 1854): The first reference genome for Thecostraca.</title>
        <authorList>
            <person name="Kim W."/>
        </authorList>
    </citation>
    <scope>NUCLEOTIDE SEQUENCE [LARGE SCALE GENOMIC DNA]</scope>
    <source>
        <strain evidence="1">SNU_AA5</strain>
        <tissue evidence="1">Soma without cirri and trophi</tissue>
    </source>
</reference>
<comment type="caution">
    <text evidence="1">The sequence shown here is derived from an EMBL/GenBank/DDBJ whole genome shotgun (WGS) entry which is preliminary data.</text>
</comment>
<keyword evidence="2" id="KW-1185">Reference proteome</keyword>
<accession>A0A6A4XGT9</accession>
<dbReference type="AlphaFoldDB" id="A0A6A4XGT9"/>
<dbReference type="PANTHER" id="PTHR13318:SF95">
    <property type="entry name" value="F-BOX PROTEIN YLR352W"/>
    <property type="match status" value="1"/>
</dbReference>
<dbReference type="GO" id="GO:0019005">
    <property type="term" value="C:SCF ubiquitin ligase complex"/>
    <property type="evidence" value="ECO:0007669"/>
    <property type="project" value="TreeGrafter"/>
</dbReference>
<dbReference type="OrthoDB" id="63112at2759"/>
<sequence length="507" mass="55667">MSSVPEGRRGSRVEVCPLSLQQIGQKFWLQTLRGWLRLTPEPAGLWQLQRYLAQLPAALRAEMLHTALAPADTRDQLTNTALALLSAEVVVHRAVYLSFPRPGQPPAADLRLVLRHGDGLRHLTVYVPEDGAETRRLLRELTLTCGRLRRLQLLGATDALLKVVSWQCPLLQELDVSGCSGVTDQGLRHLAVAAARREQPQPPPLRRLGLQKTEVSVDGVLELLETLPLLESVACSQTVALLEQLDVSATFGLRELPEFQATGAHLRNFAALCPHLSSVTLVFQEAGVSLQDLALLPHLQHLTFRCKEPYLLTQQELGATLWRLGHQLRTLAISGDVYETIDVAQVAVYCPGLEVLKLPSLTLSDGEAARALTAGRGPLLDRLHTFEYDCLSGVTASWGRDVAAEAAALRALLRRAGRLTTVRCRPFPLVDDDLETILEHNPLAELEVLEIGPAQLGLRGASTLLRRCPSLCRLGRVKTWHGIGLLDIVALRSLARALSRANQVRIL</sequence>
<dbReference type="SMART" id="SM00367">
    <property type="entry name" value="LRR_CC"/>
    <property type="match status" value="1"/>
</dbReference>
<gene>
    <name evidence="1" type="ORF">FJT64_001554</name>
</gene>
<dbReference type="SUPFAM" id="SSF52047">
    <property type="entry name" value="RNI-like"/>
    <property type="match status" value="1"/>
</dbReference>
<organism evidence="1 2">
    <name type="scientific">Amphibalanus amphitrite</name>
    <name type="common">Striped barnacle</name>
    <name type="synonym">Balanus amphitrite</name>
    <dbReference type="NCBI Taxonomy" id="1232801"/>
    <lineage>
        <taxon>Eukaryota</taxon>
        <taxon>Metazoa</taxon>
        <taxon>Ecdysozoa</taxon>
        <taxon>Arthropoda</taxon>
        <taxon>Crustacea</taxon>
        <taxon>Multicrustacea</taxon>
        <taxon>Cirripedia</taxon>
        <taxon>Thoracica</taxon>
        <taxon>Thoracicalcarea</taxon>
        <taxon>Balanomorpha</taxon>
        <taxon>Balanoidea</taxon>
        <taxon>Balanidae</taxon>
        <taxon>Amphibalaninae</taxon>
        <taxon>Amphibalanus</taxon>
    </lineage>
</organism>
<dbReference type="InterPro" id="IPR032675">
    <property type="entry name" value="LRR_dom_sf"/>
</dbReference>
<dbReference type="Gene3D" id="3.80.10.10">
    <property type="entry name" value="Ribonuclease Inhibitor"/>
    <property type="match status" value="2"/>
</dbReference>